<dbReference type="KEGG" id="thas:C6Y53_17010"/>
<evidence type="ECO:0000259" key="1">
    <source>
        <dbReference type="Pfam" id="PF20056"/>
    </source>
</evidence>
<dbReference type="InterPro" id="IPR045601">
    <property type="entry name" value="DUF6455"/>
</dbReference>
<evidence type="ECO:0000313" key="3">
    <source>
        <dbReference type="Proteomes" id="UP000237655"/>
    </source>
</evidence>
<reference evidence="3" key="1">
    <citation type="submission" date="2018-03" db="EMBL/GenBank/DDBJ databases">
        <title>Genomic analysis of the strain SH-1 isolated from shrimp intestine.</title>
        <authorList>
            <person name="Kim Y.-S."/>
            <person name="Kim S.-E."/>
            <person name="Kim K.-H."/>
        </authorList>
    </citation>
    <scope>NUCLEOTIDE SEQUENCE [LARGE SCALE GENOMIC DNA]</scope>
    <source>
        <strain evidence="3">SH-1</strain>
    </source>
</reference>
<gene>
    <name evidence="2" type="ORF">C6Y53_17010</name>
</gene>
<dbReference type="EMBL" id="CP027665">
    <property type="protein sequence ID" value="AVO39241.1"/>
    <property type="molecule type" value="Genomic_DNA"/>
</dbReference>
<accession>A0A2S0MU40</accession>
<dbReference type="RefSeq" id="WP_106473551.1">
    <property type="nucleotide sequence ID" value="NZ_CP027665.1"/>
</dbReference>
<name>A0A2S0MU40_9RHOB</name>
<dbReference type="AlphaFoldDB" id="A0A2S0MU40"/>
<sequence>MGLFSKMADSADLVNGMAERLGADLRSYLGRDPEINAASYRTMVYRCTTCVDQDGCRMLQSAHDRLDHAPAYCRNKQELEHPGGS</sequence>
<dbReference type="GO" id="GO:0016829">
    <property type="term" value="F:lyase activity"/>
    <property type="evidence" value="ECO:0007669"/>
    <property type="project" value="UniProtKB-KW"/>
</dbReference>
<proteinExistence type="predicted"/>
<protein>
    <submittedName>
        <fullName evidence="2">Adenylosuccinate lyase</fullName>
    </submittedName>
</protein>
<dbReference type="Pfam" id="PF20056">
    <property type="entry name" value="DUF6455"/>
    <property type="match status" value="1"/>
</dbReference>
<evidence type="ECO:0000313" key="2">
    <source>
        <dbReference type="EMBL" id="AVO39241.1"/>
    </source>
</evidence>
<keyword evidence="2" id="KW-0456">Lyase</keyword>
<organism evidence="2 3">
    <name type="scientific">Pukyongiella litopenaei</name>
    <dbReference type="NCBI Taxonomy" id="2605946"/>
    <lineage>
        <taxon>Bacteria</taxon>
        <taxon>Pseudomonadati</taxon>
        <taxon>Pseudomonadota</taxon>
        <taxon>Alphaproteobacteria</taxon>
        <taxon>Rhodobacterales</taxon>
        <taxon>Paracoccaceae</taxon>
        <taxon>Pukyongiella</taxon>
    </lineage>
</organism>
<feature type="domain" description="DUF6455" evidence="1">
    <location>
        <begin position="1"/>
        <end position="81"/>
    </location>
</feature>
<keyword evidence="3" id="KW-1185">Reference proteome</keyword>
<dbReference type="Proteomes" id="UP000237655">
    <property type="component" value="Chromosome"/>
</dbReference>